<evidence type="ECO:0000256" key="6">
    <source>
        <dbReference type="ARBA" id="ARBA00022857"/>
    </source>
</evidence>
<comment type="catalytic activity">
    <reaction evidence="9">
        <text>L-proline + NADP(+) = (S)-1-pyrroline-5-carboxylate + NADPH + 2 H(+)</text>
        <dbReference type="Rhea" id="RHEA:14109"/>
        <dbReference type="ChEBI" id="CHEBI:15378"/>
        <dbReference type="ChEBI" id="CHEBI:17388"/>
        <dbReference type="ChEBI" id="CHEBI:57783"/>
        <dbReference type="ChEBI" id="CHEBI:58349"/>
        <dbReference type="ChEBI" id="CHEBI:60039"/>
        <dbReference type="EC" id="1.5.1.2"/>
    </reaction>
</comment>
<keyword evidence="6 9" id="KW-0521">NADP</keyword>
<dbReference type="InterPro" id="IPR036770">
    <property type="entry name" value="Ankyrin_rpt-contain_sf"/>
</dbReference>
<dbReference type="UniPathway" id="UPA00098">
    <property type="reaction ID" value="UER00361"/>
</dbReference>
<accession>A0A1L9UHY9</accession>
<dbReference type="Pfam" id="PF14748">
    <property type="entry name" value="P5CR_dimer"/>
    <property type="match status" value="1"/>
</dbReference>
<sequence length="870" mass="93995">MAENSASDPPESPTQIIGRRRNRLVNIIKQNDLPQLRQFIVSCPPEDIIAPGTPYLDDALSNAASYGSAEALRLLLEVHAAAPEVVQRFNPTYRLLLDACAAANIDVARFILDRHGSPENRLPLGSVDLHQRDGTGATPILLAAGSLAYLDRDAEDVEYESSDMNMLEWMRDRITRGHQLVHLLLDLGCSATDVVPPVSEDLFHGGDQMQHSVLGLAVSRADAPLIRRLIDSGADIYLKHQHFHHAGSSFQGHAYDVTTLHLASVFHNPDAVKFLLDRQRSMNNSNPNLASSCDSDGRLPLHWAASGPCGPDCRLPDAQHRITETVRLLLDHNPTSINHIDKTGSTPLHYTATSHTRCGYSAHTELAIRTLLEYGADAGIPDGSGRTVLHLLGYQSHQGDPIKTTLLELILSHGAPINHADSNGKTALHVFAQNLRQVWAAKFLIEHGADIRARNLTSRETPFHAAARGFLNDHVRRDGRDPEVTTGNKIRLQDEMMRALQEAAGEDAAMLMGQLNAEGRTPQDLLEETRNRGAPHHVSLTHQATPLIITTNSIPSSDILTQLTHHHTNLPSIYPNPTPEQIIKMPTLQTSTLAFLGGGNMASAIISGLLRQSVPATNIHVSEPWDVNRNKIAALGVHTTTSNTEAASAADIVILAVKPQVAKTVCEELRQEWTATSRAKFPIVVSIAAGITLESLQKWLSVDGGKVAPVVRVMPNTPALVTEGASGAFAGVEVSAEDKALVEALLASVSRVTEWVDKEELLDVVTGLSGSGPAYFFAMVEHLVASATALGLTKEQATRLAAQTCLGAGKMLVESDDEPAQLRKNVTSPNGTTYAALQTFEKLNFADIVDQAVKAATDRAAELGESLGKQ</sequence>
<keyword evidence="5 9" id="KW-0641">Proline biosynthesis</keyword>
<dbReference type="NCBIfam" id="TIGR00112">
    <property type="entry name" value="proC"/>
    <property type="match status" value="1"/>
</dbReference>
<dbReference type="GeneID" id="93573511"/>
<feature type="domain" description="Pyrroline-5-carboxylate reductase dimerisation" evidence="11">
    <location>
        <begin position="759"/>
        <end position="863"/>
    </location>
</feature>
<evidence type="ECO:0000256" key="2">
    <source>
        <dbReference type="ARBA" id="ARBA00005525"/>
    </source>
</evidence>
<proteinExistence type="inferred from homology"/>
<dbReference type="Gene3D" id="1.10.3730.10">
    <property type="entry name" value="ProC C-terminal domain-like"/>
    <property type="match status" value="1"/>
</dbReference>
<dbReference type="Pfam" id="PF03807">
    <property type="entry name" value="F420_oxidored"/>
    <property type="match status" value="1"/>
</dbReference>
<organism evidence="12 13">
    <name type="scientific">Aspergillus brasiliensis (strain CBS 101740 / IMI 381727 / IBT 21946)</name>
    <dbReference type="NCBI Taxonomy" id="767769"/>
    <lineage>
        <taxon>Eukaryota</taxon>
        <taxon>Fungi</taxon>
        <taxon>Dikarya</taxon>
        <taxon>Ascomycota</taxon>
        <taxon>Pezizomycotina</taxon>
        <taxon>Eurotiomycetes</taxon>
        <taxon>Eurotiomycetidae</taxon>
        <taxon>Eurotiales</taxon>
        <taxon>Aspergillaceae</taxon>
        <taxon>Aspergillus</taxon>
        <taxon>Aspergillus subgen. Circumdati</taxon>
    </lineage>
</organism>
<dbReference type="InterPro" id="IPR053790">
    <property type="entry name" value="P5CR-like_CS"/>
</dbReference>
<evidence type="ECO:0000256" key="5">
    <source>
        <dbReference type="ARBA" id="ARBA00022650"/>
    </source>
</evidence>
<dbReference type="Pfam" id="PF12796">
    <property type="entry name" value="Ank_2"/>
    <property type="match status" value="2"/>
</dbReference>
<dbReference type="PANTHER" id="PTHR11645">
    <property type="entry name" value="PYRROLINE-5-CARBOXYLATE REDUCTASE"/>
    <property type="match status" value="1"/>
</dbReference>
<evidence type="ECO:0000256" key="9">
    <source>
        <dbReference type="RuleBase" id="RU003903"/>
    </source>
</evidence>
<evidence type="ECO:0000313" key="12">
    <source>
        <dbReference type="EMBL" id="OJJ71232.1"/>
    </source>
</evidence>
<feature type="repeat" description="ANK" evidence="8">
    <location>
        <begin position="384"/>
        <end position="422"/>
    </location>
</feature>
<evidence type="ECO:0000256" key="8">
    <source>
        <dbReference type="PROSITE-ProRule" id="PRU00023"/>
    </source>
</evidence>
<dbReference type="EMBL" id="KV878685">
    <property type="protein sequence ID" value="OJJ71232.1"/>
    <property type="molecule type" value="Genomic_DNA"/>
</dbReference>
<comment type="pathway">
    <text evidence="1 9">Amino-acid biosynthesis; L-proline biosynthesis; L-proline from L-glutamate 5-semialdehyde: step 1/1.</text>
</comment>
<dbReference type="SUPFAM" id="SSF48403">
    <property type="entry name" value="Ankyrin repeat"/>
    <property type="match status" value="1"/>
</dbReference>
<evidence type="ECO:0000259" key="10">
    <source>
        <dbReference type="Pfam" id="PF03807"/>
    </source>
</evidence>
<gene>
    <name evidence="12" type="ORF">ASPBRDRAFT_196747</name>
</gene>
<dbReference type="InterPro" id="IPR000304">
    <property type="entry name" value="Pyrroline-COOH_reductase"/>
</dbReference>
<keyword evidence="4 9" id="KW-0028">Amino-acid biosynthesis</keyword>
<evidence type="ECO:0000256" key="4">
    <source>
        <dbReference type="ARBA" id="ARBA00022605"/>
    </source>
</evidence>
<dbReference type="OrthoDB" id="10263291at2759"/>
<keyword evidence="7 9" id="KW-0560">Oxidoreductase</keyword>
<dbReference type="SUPFAM" id="SSF48179">
    <property type="entry name" value="6-phosphogluconate dehydrogenase C-terminal domain-like"/>
    <property type="match status" value="1"/>
</dbReference>
<dbReference type="SMART" id="SM00248">
    <property type="entry name" value="ANK"/>
    <property type="match status" value="8"/>
</dbReference>
<dbReference type="PROSITE" id="PS50088">
    <property type="entry name" value="ANK_REPEAT"/>
    <property type="match status" value="3"/>
</dbReference>
<dbReference type="SUPFAM" id="SSF51735">
    <property type="entry name" value="NAD(P)-binding Rossmann-fold domains"/>
    <property type="match status" value="1"/>
</dbReference>
<dbReference type="InterPro" id="IPR028939">
    <property type="entry name" value="P5C_Rdtase_cat_N"/>
</dbReference>
<dbReference type="PROSITE" id="PS00521">
    <property type="entry name" value="P5CR"/>
    <property type="match status" value="1"/>
</dbReference>
<dbReference type="InterPro" id="IPR036291">
    <property type="entry name" value="NAD(P)-bd_dom_sf"/>
</dbReference>
<dbReference type="PROSITE" id="PS50297">
    <property type="entry name" value="ANK_REP_REGION"/>
    <property type="match status" value="1"/>
</dbReference>
<evidence type="ECO:0000259" key="11">
    <source>
        <dbReference type="Pfam" id="PF14748"/>
    </source>
</evidence>
<feature type="domain" description="Pyrroline-5-carboxylate reductase catalytic N-terminal" evidence="10">
    <location>
        <begin position="593"/>
        <end position="690"/>
    </location>
</feature>
<dbReference type="STRING" id="767769.A0A1L9UHY9"/>
<evidence type="ECO:0000256" key="3">
    <source>
        <dbReference type="ARBA" id="ARBA00022490"/>
    </source>
</evidence>
<dbReference type="RefSeq" id="XP_067478480.1">
    <property type="nucleotide sequence ID" value="XM_067621023.1"/>
</dbReference>
<protein>
    <recommendedName>
        <fullName evidence="9">Pyrroline-5-carboxylate reductase</fullName>
        <ecNumber evidence="9">1.5.1.2</ecNumber>
    </recommendedName>
</protein>
<dbReference type="InterPro" id="IPR002110">
    <property type="entry name" value="Ankyrin_rpt"/>
</dbReference>
<keyword evidence="8" id="KW-0040">ANK repeat</keyword>
<keyword evidence="3" id="KW-0963">Cytoplasm</keyword>
<evidence type="ECO:0000256" key="7">
    <source>
        <dbReference type="ARBA" id="ARBA00023002"/>
    </source>
</evidence>
<dbReference type="InterPro" id="IPR008927">
    <property type="entry name" value="6-PGluconate_DH-like_C_sf"/>
</dbReference>
<dbReference type="GO" id="GO:0055129">
    <property type="term" value="P:L-proline biosynthetic process"/>
    <property type="evidence" value="ECO:0007669"/>
    <property type="project" value="UniProtKB-UniPathway"/>
</dbReference>
<dbReference type="FunFam" id="1.10.3730.10:FF:000001">
    <property type="entry name" value="Pyrroline-5-carboxylate reductase"/>
    <property type="match status" value="1"/>
</dbReference>
<dbReference type="InterPro" id="IPR029036">
    <property type="entry name" value="P5CR_dimer"/>
</dbReference>
<dbReference type="HAMAP" id="MF_01925">
    <property type="entry name" value="P5C_reductase"/>
    <property type="match status" value="1"/>
</dbReference>
<dbReference type="Gene3D" id="1.25.40.20">
    <property type="entry name" value="Ankyrin repeat-containing domain"/>
    <property type="match status" value="3"/>
</dbReference>
<evidence type="ECO:0000256" key="1">
    <source>
        <dbReference type="ARBA" id="ARBA00005205"/>
    </source>
</evidence>
<dbReference type="FunFam" id="3.40.50.720:FF:000105">
    <property type="entry name" value="Pyrroline-5-carboxylate reductase"/>
    <property type="match status" value="1"/>
</dbReference>
<feature type="repeat" description="ANK" evidence="8">
    <location>
        <begin position="343"/>
        <end position="383"/>
    </location>
</feature>
<dbReference type="AlphaFoldDB" id="A0A1L9UHY9"/>
<reference evidence="13" key="1">
    <citation type="journal article" date="2017" name="Genome Biol.">
        <title>Comparative genomics reveals high biological diversity and specific adaptations in the industrially and medically important fungal genus Aspergillus.</title>
        <authorList>
            <person name="de Vries R.P."/>
            <person name="Riley R."/>
            <person name="Wiebenga A."/>
            <person name="Aguilar-Osorio G."/>
            <person name="Amillis S."/>
            <person name="Uchima C.A."/>
            <person name="Anderluh G."/>
            <person name="Asadollahi M."/>
            <person name="Askin M."/>
            <person name="Barry K."/>
            <person name="Battaglia E."/>
            <person name="Bayram O."/>
            <person name="Benocci T."/>
            <person name="Braus-Stromeyer S.A."/>
            <person name="Caldana C."/>
            <person name="Canovas D."/>
            <person name="Cerqueira G.C."/>
            <person name="Chen F."/>
            <person name="Chen W."/>
            <person name="Choi C."/>
            <person name="Clum A."/>
            <person name="Dos Santos R.A."/>
            <person name="Damasio A.R."/>
            <person name="Diallinas G."/>
            <person name="Emri T."/>
            <person name="Fekete E."/>
            <person name="Flipphi M."/>
            <person name="Freyberg S."/>
            <person name="Gallo A."/>
            <person name="Gournas C."/>
            <person name="Habgood R."/>
            <person name="Hainaut M."/>
            <person name="Harispe M.L."/>
            <person name="Henrissat B."/>
            <person name="Hilden K.S."/>
            <person name="Hope R."/>
            <person name="Hossain A."/>
            <person name="Karabika E."/>
            <person name="Karaffa L."/>
            <person name="Karanyi Z."/>
            <person name="Krasevec N."/>
            <person name="Kuo A."/>
            <person name="Kusch H."/>
            <person name="LaButti K."/>
            <person name="Lagendijk E.L."/>
            <person name="Lapidus A."/>
            <person name="Levasseur A."/>
            <person name="Lindquist E."/>
            <person name="Lipzen A."/>
            <person name="Logrieco A.F."/>
            <person name="MacCabe A."/>
            <person name="Maekelae M.R."/>
            <person name="Malavazi I."/>
            <person name="Melin P."/>
            <person name="Meyer V."/>
            <person name="Mielnichuk N."/>
            <person name="Miskei M."/>
            <person name="Molnar A.P."/>
            <person name="Mule G."/>
            <person name="Ngan C.Y."/>
            <person name="Orejas M."/>
            <person name="Orosz E."/>
            <person name="Ouedraogo J.P."/>
            <person name="Overkamp K.M."/>
            <person name="Park H.-S."/>
            <person name="Perrone G."/>
            <person name="Piumi F."/>
            <person name="Punt P.J."/>
            <person name="Ram A.F."/>
            <person name="Ramon A."/>
            <person name="Rauscher S."/>
            <person name="Record E."/>
            <person name="Riano-Pachon D.M."/>
            <person name="Robert V."/>
            <person name="Roehrig J."/>
            <person name="Ruller R."/>
            <person name="Salamov A."/>
            <person name="Salih N.S."/>
            <person name="Samson R.A."/>
            <person name="Sandor E."/>
            <person name="Sanguinetti M."/>
            <person name="Schuetze T."/>
            <person name="Sepcic K."/>
            <person name="Shelest E."/>
            <person name="Sherlock G."/>
            <person name="Sophianopoulou V."/>
            <person name="Squina F.M."/>
            <person name="Sun H."/>
            <person name="Susca A."/>
            <person name="Todd R.B."/>
            <person name="Tsang A."/>
            <person name="Unkles S.E."/>
            <person name="van de Wiele N."/>
            <person name="van Rossen-Uffink D."/>
            <person name="Oliveira J.V."/>
            <person name="Vesth T.C."/>
            <person name="Visser J."/>
            <person name="Yu J.-H."/>
            <person name="Zhou M."/>
            <person name="Andersen M.R."/>
            <person name="Archer D.B."/>
            <person name="Baker S.E."/>
            <person name="Benoit I."/>
            <person name="Brakhage A.A."/>
            <person name="Braus G.H."/>
            <person name="Fischer R."/>
            <person name="Frisvad J.C."/>
            <person name="Goldman G.H."/>
            <person name="Houbraken J."/>
            <person name="Oakley B."/>
            <person name="Pocsi I."/>
            <person name="Scazzocchio C."/>
            <person name="Seiboth B."/>
            <person name="vanKuyk P.A."/>
            <person name="Wortman J."/>
            <person name="Dyer P.S."/>
            <person name="Grigoriev I.V."/>
        </authorList>
    </citation>
    <scope>NUCLEOTIDE SEQUENCE [LARGE SCALE GENOMIC DNA]</scope>
    <source>
        <strain evidence="13">CBS 101740 / IMI 381727 / IBT 21946</strain>
    </source>
</reference>
<dbReference type="Gene3D" id="3.40.50.720">
    <property type="entry name" value="NAD(P)-binding Rossmann-like Domain"/>
    <property type="match status" value="1"/>
</dbReference>
<dbReference type="EC" id="1.5.1.2" evidence="9"/>
<name>A0A1L9UHY9_ASPBC</name>
<feature type="repeat" description="ANK" evidence="8">
    <location>
        <begin position="423"/>
        <end position="456"/>
    </location>
</feature>
<dbReference type="GO" id="GO:0004735">
    <property type="term" value="F:pyrroline-5-carboxylate reductase activity"/>
    <property type="evidence" value="ECO:0007669"/>
    <property type="project" value="UniProtKB-EC"/>
</dbReference>
<dbReference type="Proteomes" id="UP000184499">
    <property type="component" value="Unassembled WGS sequence"/>
</dbReference>
<evidence type="ECO:0000313" key="13">
    <source>
        <dbReference type="Proteomes" id="UP000184499"/>
    </source>
</evidence>
<keyword evidence="13" id="KW-1185">Reference proteome</keyword>
<dbReference type="PANTHER" id="PTHR11645:SF0">
    <property type="entry name" value="PYRROLINE-5-CARBOXYLATE REDUCTASE 3"/>
    <property type="match status" value="1"/>
</dbReference>
<dbReference type="VEuPathDB" id="FungiDB:ASPBRDRAFT_196747"/>
<comment type="similarity">
    <text evidence="2 9">Belongs to the pyrroline-5-carboxylate reductase family.</text>
</comment>